<evidence type="ECO:0000256" key="1">
    <source>
        <dbReference type="SAM" id="Phobius"/>
    </source>
</evidence>
<dbReference type="EMBL" id="PKMF04000395">
    <property type="protein sequence ID" value="KAK7834071.1"/>
    <property type="molecule type" value="Genomic_DNA"/>
</dbReference>
<name>A0AAW0K6A8_QUESU</name>
<keyword evidence="1" id="KW-0472">Membrane</keyword>
<sequence>MHVPKTLVFPSMIYIKVKGKSARLEKKLWHWFNIVLFFFPCCGTISAVRLIIDNVQTYSFFADA</sequence>
<comment type="caution">
    <text evidence="2">The sequence shown here is derived from an EMBL/GenBank/DDBJ whole genome shotgun (WGS) entry which is preliminary data.</text>
</comment>
<dbReference type="AlphaFoldDB" id="A0AAW0K6A8"/>
<reference evidence="2 3" key="1">
    <citation type="journal article" date="2018" name="Sci. Data">
        <title>The draft genome sequence of cork oak.</title>
        <authorList>
            <person name="Ramos A.M."/>
            <person name="Usie A."/>
            <person name="Barbosa P."/>
            <person name="Barros P.M."/>
            <person name="Capote T."/>
            <person name="Chaves I."/>
            <person name="Simoes F."/>
            <person name="Abreu I."/>
            <person name="Carrasquinho I."/>
            <person name="Faro C."/>
            <person name="Guimaraes J.B."/>
            <person name="Mendonca D."/>
            <person name="Nobrega F."/>
            <person name="Rodrigues L."/>
            <person name="Saibo N.J.M."/>
            <person name="Varela M.C."/>
            <person name="Egas C."/>
            <person name="Matos J."/>
            <person name="Miguel C.M."/>
            <person name="Oliveira M.M."/>
            <person name="Ricardo C.P."/>
            <person name="Goncalves S."/>
        </authorList>
    </citation>
    <scope>NUCLEOTIDE SEQUENCE [LARGE SCALE GENOMIC DNA]</scope>
    <source>
        <strain evidence="3">cv. HL8</strain>
    </source>
</reference>
<evidence type="ECO:0000313" key="2">
    <source>
        <dbReference type="EMBL" id="KAK7834071.1"/>
    </source>
</evidence>
<gene>
    <name evidence="2" type="primary">PROT1_2</name>
    <name evidence="2" type="ORF">CFP56_025107</name>
</gene>
<accession>A0AAW0K6A8</accession>
<protein>
    <submittedName>
        <fullName evidence="2">Proline transporter 1</fullName>
    </submittedName>
</protein>
<keyword evidence="1" id="KW-1133">Transmembrane helix</keyword>
<organism evidence="2 3">
    <name type="scientific">Quercus suber</name>
    <name type="common">Cork oak</name>
    <dbReference type="NCBI Taxonomy" id="58331"/>
    <lineage>
        <taxon>Eukaryota</taxon>
        <taxon>Viridiplantae</taxon>
        <taxon>Streptophyta</taxon>
        <taxon>Embryophyta</taxon>
        <taxon>Tracheophyta</taxon>
        <taxon>Spermatophyta</taxon>
        <taxon>Magnoliopsida</taxon>
        <taxon>eudicotyledons</taxon>
        <taxon>Gunneridae</taxon>
        <taxon>Pentapetalae</taxon>
        <taxon>rosids</taxon>
        <taxon>fabids</taxon>
        <taxon>Fagales</taxon>
        <taxon>Fagaceae</taxon>
        <taxon>Quercus</taxon>
    </lineage>
</organism>
<feature type="transmembrane region" description="Helical" evidence="1">
    <location>
        <begin position="28"/>
        <end position="52"/>
    </location>
</feature>
<keyword evidence="1" id="KW-0812">Transmembrane</keyword>
<keyword evidence="3" id="KW-1185">Reference proteome</keyword>
<evidence type="ECO:0000313" key="3">
    <source>
        <dbReference type="Proteomes" id="UP000237347"/>
    </source>
</evidence>
<proteinExistence type="predicted"/>
<dbReference type="Proteomes" id="UP000237347">
    <property type="component" value="Unassembled WGS sequence"/>
</dbReference>